<sequence>MIPLVVNQTKINLQIEEIAVIVPLLGQDVHLDMLSIVAVTVKKVVIVITEIEREKEREKENEIGVIVSENVEIEKEQFVKGTVNVIDVGKEKEKKNHHLEEENPEVLKENLDQAADILDLVQNLKEDQVENHVAGNALLKILVLFLPQKKITPQNQRLLKKVYLEPLHLLRKLKIRQNVNQ</sequence>
<dbReference type="EMBL" id="GGMR01008399">
    <property type="protein sequence ID" value="MBY21018.1"/>
    <property type="molecule type" value="Transcribed_RNA"/>
</dbReference>
<proteinExistence type="predicted"/>
<gene>
    <name evidence="1" type="ORF">g.126145</name>
</gene>
<protein>
    <submittedName>
        <fullName evidence="1">Uncharacterized protein</fullName>
    </submittedName>
</protein>
<evidence type="ECO:0000313" key="1">
    <source>
        <dbReference type="EMBL" id="MBY21018.1"/>
    </source>
</evidence>
<name>A0A2S2NVD2_SCHGA</name>
<reference evidence="1" key="1">
    <citation type="submission" date="2018-04" db="EMBL/GenBank/DDBJ databases">
        <title>Transcriptome of Schizaphis graminum biotype I.</title>
        <authorList>
            <person name="Scully E.D."/>
            <person name="Geib S.M."/>
            <person name="Palmer N.A."/>
            <person name="Koch K."/>
            <person name="Bradshaw J."/>
            <person name="Heng-Moss T."/>
            <person name="Sarath G."/>
        </authorList>
    </citation>
    <scope>NUCLEOTIDE SEQUENCE</scope>
</reference>
<accession>A0A2S2NVD2</accession>
<organism evidence="1">
    <name type="scientific">Schizaphis graminum</name>
    <name type="common">Green bug aphid</name>
    <dbReference type="NCBI Taxonomy" id="13262"/>
    <lineage>
        <taxon>Eukaryota</taxon>
        <taxon>Metazoa</taxon>
        <taxon>Ecdysozoa</taxon>
        <taxon>Arthropoda</taxon>
        <taxon>Hexapoda</taxon>
        <taxon>Insecta</taxon>
        <taxon>Pterygota</taxon>
        <taxon>Neoptera</taxon>
        <taxon>Paraneoptera</taxon>
        <taxon>Hemiptera</taxon>
        <taxon>Sternorrhyncha</taxon>
        <taxon>Aphidomorpha</taxon>
        <taxon>Aphidoidea</taxon>
        <taxon>Aphididae</taxon>
        <taxon>Aphidini</taxon>
        <taxon>Schizaphis</taxon>
    </lineage>
</organism>
<dbReference type="AlphaFoldDB" id="A0A2S2NVD2"/>